<accession>A0A1C4F7S9</accession>
<reference evidence="1 2" key="1">
    <citation type="submission" date="2016-08" db="EMBL/GenBank/DDBJ databases">
        <authorList>
            <person name="Seilhamer J.J."/>
        </authorList>
    </citation>
    <scope>NUCLEOTIDE SEQUENCE [LARGE SCALE GENOMIC DNA]</scope>
    <source>
        <strain evidence="1 2">A37T2</strain>
    </source>
</reference>
<sequence length="155" mass="18472">MHNIIIAEQRDQVVLIDVQDVFEQVFQIPVKALANIKKVDQRLVSAWIYELRNKRWATVPFLYDLATAIQIKVPDNQIDWKHTFYIIENDDYHQQVATLKALFSTFPQEKPDEDKVAYFKKEQRQTRYHDVEMAILQIVRNNLEDHALPYRGSWT</sequence>
<dbReference type="EMBL" id="FMAR01000012">
    <property type="protein sequence ID" value="SCC51894.1"/>
    <property type="molecule type" value="Genomic_DNA"/>
</dbReference>
<proteinExistence type="predicted"/>
<dbReference type="Proteomes" id="UP000242818">
    <property type="component" value="Unassembled WGS sequence"/>
</dbReference>
<name>A0A1C4F7S9_9BACT</name>
<keyword evidence="2" id="KW-1185">Reference proteome</keyword>
<dbReference type="OrthoDB" id="1068350at2"/>
<dbReference type="AlphaFoldDB" id="A0A1C4F7S9"/>
<gene>
    <name evidence="1" type="ORF">GA0116948_11278</name>
</gene>
<protein>
    <submittedName>
        <fullName evidence="1">Uncharacterized protein</fullName>
    </submittedName>
</protein>
<dbReference type="STRING" id="1335309.GA0116948_11278"/>
<dbReference type="RefSeq" id="WP_089713928.1">
    <property type="nucleotide sequence ID" value="NZ_FMAR01000012.1"/>
</dbReference>
<evidence type="ECO:0000313" key="1">
    <source>
        <dbReference type="EMBL" id="SCC51894.1"/>
    </source>
</evidence>
<evidence type="ECO:0000313" key="2">
    <source>
        <dbReference type="Proteomes" id="UP000242818"/>
    </source>
</evidence>
<organism evidence="1 2">
    <name type="scientific">Chitinophaga costaii</name>
    <dbReference type="NCBI Taxonomy" id="1335309"/>
    <lineage>
        <taxon>Bacteria</taxon>
        <taxon>Pseudomonadati</taxon>
        <taxon>Bacteroidota</taxon>
        <taxon>Chitinophagia</taxon>
        <taxon>Chitinophagales</taxon>
        <taxon>Chitinophagaceae</taxon>
        <taxon>Chitinophaga</taxon>
    </lineage>
</organism>